<dbReference type="Pfam" id="PF00535">
    <property type="entry name" value="Glycos_transf_2"/>
    <property type="match status" value="1"/>
</dbReference>
<dbReference type="SUPFAM" id="SSF53448">
    <property type="entry name" value="Nucleotide-diphospho-sugar transferases"/>
    <property type="match status" value="1"/>
</dbReference>
<reference evidence="2" key="1">
    <citation type="submission" date="2020-06" db="EMBL/GenBank/DDBJ databases">
        <title>Unique genomic features of the anaerobic methanotrophic archaea.</title>
        <authorList>
            <person name="Chadwick G.L."/>
            <person name="Skennerton C.T."/>
            <person name="Laso-Perez R."/>
            <person name="Leu A.O."/>
            <person name="Speth D.R."/>
            <person name="Yu H."/>
            <person name="Morgan-Lang C."/>
            <person name="Hatzenpichler R."/>
            <person name="Goudeau D."/>
            <person name="Malmstrom R."/>
            <person name="Brazelton W.J."/>
            <person name="Woyke T."/>
            <person name="Hallam S.J."/>
            <person name="Tyson G.W."/>
            <person name="Wegener G."/>
            <person name="Boetius A."/>
            <person name="Orphan V."/>
        </authorList>
    </citation>
    <scope>NUCLEOTIDE SEQUENCE</scope>
</reference>
<protein>
    <recommendedName>
        <fullName evidence="1">Glycosyltransferase 2-like domain-containing protein</fullName>
    </recommendedName>
</protein>
<dbReference type="PANTHER" id="PTHR43685">
    <property type="entry name" value="GLYCOSYLTRANSFERASE"/>
    <property type="match status" value="1"/>
</dbReference>
<evidence type="ECO:0000313" key="2">
    <source>
        <dbReference type="EMBL" id="QNO45279.1"/>
    </source>
</evidence>
<gene>
    <name evidence="2" type="ORF">GHMBFEBI_00013</name>
</gene>
<dbReference type="InterPro" id="IPR050834">
    <property type="entry name" value="Glycosyltransf_2"/>
</dbReference>
<dbReference type="InterPro" id="IPR029044">
    <property type="entry name" value="Nucleotide-diphossugar_trans"/>
</dbReference>
<dbReference type="PANTHER" id="PTHR43685:SF2">
    <property type="entry name" value="GLYCOSYLTRANSFERASE 2-LIKE DOMAIN-CONTAINING PROTEIN"/>
    <property type="match status" value="1"/>
</dbReference>
<evidence type="ECO:0000259" key="1">
    <source>
        <dbReference type="Pfam" id="PF00535"/>
    </source>
</evidence>
<dbReference type="Gene3D" id="3.90.550.10">
    <property type="entry name" value="Spore Coat Polysaccharide Biosynthesis Protein SpsA, Chain A"/>
    <property type="match status" value="1"/>
</dbReference>
<feature type="domain" description="Glycosyltransferase 2-like" evidence="1">
    <location>
        <begin position="17"/>
        <end position="120"/>
    </location>
</feature>
<dbReference type="EMBL" id="MT631090">
    <property type="protein sequence ID" value="QNO45279.1"/>
    <property type="molecule type" value="Genomic_DNA"/>
</dbReference>
<proteinExistence type="predicted"/>
<name>A0A7G9YB95_9EURY</name>
<accession>A0A7G9YB95</accession>
<dbReference type="AlphaFoldDB" id="A0A7G9YB95"/>
<dbReference type="InterPro" id="IPR001173">
    <property type="entry name" value="Glyco_trans_2-like"/>
</dbReference>
<sequence length="327" mass="36073">MCRLATGNKKMASPTFSVIIPVYNGAGTIQQAIQSVLNQNYPAHELIVVDDGSTDSTADEVAVFGDRIRYLYQENAGVSAARNAGAQAATGEWLAFLDADDWYYPDRLRWHAELIQKGSNLDFLTGDQEYRRVDGSLIRRSMESTVVGAHLLQKAHGEWEVVMEGHEIGLFVEGHFGDTPTLSLRRNTFLELGGYPIGFSVCEDVNLLIRLCARSKRIGVICRPMAVYYVHSSSATRSNPLRAQKQTVAALLPLRSSLASAPKYIRTGLESRLRRARMDLATVLLRSDNQWGAIRAVLPSFLVKPGSGTLRDLLSVARGLREGKNHG</sequence>
<organism evidence="2">
    <name type="scientific">Candidatus Methanogaster sp. ANME-2c ERB4</name>
    <dbReference type="NCBI Taxonomy" id="2759911"/>
    <lineage>
        <taxon>Archaea</taxon>
        <taxon>Methanobacteriati</taxon>
        <taxon>Methanobacteriota</taxon>
        <taxon>Stenosarchaea group</taxon>
        <taxon>Methanomicrobia</taxon>
        <taxon>Methanosarcinales</taxon>
        <taxon>ANME-2 cluster</taxon>
        <taxon>Candidatus Methanogasteraceae</taxon>
        <taxon>Candidatus Methanogaster</taxon>
    </lineage>
</organism>